<sequence length="456" mass="51141">MRDIVLLIFITAILLMGFKRPFLWVLLYIYVDIVSPQLIGWGVIRSLHLSLVTFIAAFAGYVVLDSKEGSRFTLRQAIIAALLVWCGYTTLGAVFQEFAWQKWDWVWKGMFFAAFLPLALRTRLRLEAAVVVFVLSIGANAINGGMKTVFGGGGYGTLTMLVDMDSGLYEGSIMSTAAIATIPLVLFLARRGTIFPPNWMVWTFAIALIFACMLIPIGTNARTGLVCIAVFGVLMMRQVRHRFLFAGMAGVALAASLPFLPAEFVERMETITGFRSDESASTRIEVWKWTYHYALTNPNGGGFDAYRGNSFTYDLPQVTGEGNNRQITYTEVTDEARAYHSSYFEVLGEQGWIGLFLWLALQGLGLLQMERIRWREGPKHDDRDVFMHDLATALQHAQIIFLVGALFVGIAFQSFVFILIAMQCALWSQWRLKRKGFEPSAVAKRLAHNREVSLVS</sequence>
<comment type="subcellular location">
    <subcellularLocation>
        <location evidence="1">Membrane</location>
        <topology evidence="1">Multi-pass membrane protein</topology>
    </subcellularLocation>
</comment>
<dbReference type="STRING" id="874156.GCA_001021555_00606"/>
<comment type="caution">
    <text evidence="8">The sequence shown here is derived from an EMBL/GenBank/DDBJ whole genome shotgun (WGS) entry which is preliminary data.</text>
</comment>
<dbReference type="InterPro" id="IPR045979">
    <property type="entry name" value="DUF5935"/>
</dbReference>
<feature type="domain" description="DUF5935" evidence="7">
    <location>
        <begin position="1"/>
        <end position="193"/>
    </location>
</feature>
<name>A0A0H0XRN2_9SPHN</name>
<dbReference type="RefSeq" id="WP_047092472.1">
    <property type="nucleotide sequence ID" value="NZ_LBHU01000001.1"/>
</dbReference>
<feature type="transmembrane region" description="Helical" evidence="5">
    <location>
        <begin position="166"/>
        <end position="189"/>
    </location>
</feature>
<dbReference type="PANTHER" id="PTHR37422:SF13">
    <property type="entry name" value="LIPOPOLYSACCHARIDE BIOSYNTHESIS PROTEIN PA4999-RELATED"/>
    <property type="match status" value="1"/>
</dbReference>
<accession>A0A0H0XRN2</accession>
<reference evidence="8 9" key="1">
    <citation type="submission" date="2015-04" db="EMBL/GenBank/DDBJ databases">
        <title>The draft genome sequence of Erythrobacter marinus HWDM-33.</title>
        <authorList>
            <person name="Zhuang L."/>
            <person name="Liu Y."/>
            <person name="Shao Z."/>
        </authorList>
    </citation>
    <scope>NUCLEOTIDE SEQUENCE [LARGE SCALE GENOMIC DNA]</scope>
    <source>
        <strain evidence="8 9">HWDM-33</strain>
    </source>
</reference>
<dbReference type="GO" id="GO:0016020">
    <property type="term" value="C:membrane"/>
    <property type="evidence" value="ECO:0007669"/>
    <property type="project" value="UniProtKB-SubCell"/>
</dbReference>
<organism evidence="8 9">
    <name type="scientific">Aurantiacibacter marinus</name>
    <dbReference type="NCBI Taxonomy" id="874156"/>
    <lineage>
        <taxon>Bacteria</taxon>
        <taxon>Pseudomonadati</taxon>
        <taxon>Pseudomonadota</taxon>
        <taxon>Alphaproteobacteria</taxon>
        <taxon>Sphingomonadales</taxon>
        <taxon>Erythrobacteraceae</taxon>
        <taxon>Aurantiacibacter</taxon>
    </lineage>
</organism>
<protein>
    <submittedName>
        <fullName evidence="8">Polymerase</fullName>
    </submittedName>
</protein>
<dbReference type="InterPro" id="IPR051533">
    <property type="entry name" value="WaaL-like"/>
</dbReference>
<dbReference type="InterPro" id="IPR017528">
    <property type="entry name" value="CHP03097O-antigen_lig-rel"/>
</dbReference>
<evidence type="ECO:0000256" key="1">
    <source>
        <dbReference type="ARBA" id="ARBA00004141"/>
    </source>
</evidence>
<proteinExistence type="predicted"/>
<evidence type="ECO:0000259" key="7">
    <source>
        <dbReference type="Pfam" id="PF19358"/>
    </source>
</evidence>
<evidence type="ECO:0000313" key="9">
    <source>
        <dbReference type="Proteomes" id="UP000053455"/>
    </source>
</evidence>
<keyword evidence="9" id="KW-1185">Reference proteome</keyword>
<feature type="transmembrane region" description="Helical" evidence="5">
    <location>
        <begin position="201"/>
        <end position="231"/>
    </location>
</feature>
<feature type="transmembrane region" description="Helical" evidence="5">
    <location>
        <begin position="76"/>
        <end position="99"/>
    </location>
</feature>
<evidence type="ECO:0000256" key="4">
    <source>
        <dbReference type="ARBA" id="ARBA00023136"/>
    </source>
</evidence>
<feature type="transmembrane region" description="Helical" evidence="5">
    <location>
        <begin position="43"/>
        <end position="64"/>
    </location>
</feature>
<dbReference type="OrthoDB" id="9772644at2"/>
<feature type="transmembrane region" description="Helical" evidence="5">
    <location>
        <begin position="243"/>
        <end position="265"/>
    </location>
</feature>
<keyword evidence="4 5" id="KW-0472">Membrane</keyword>
<dbReference type="EMBL" id="LBHU01000001">
    <property type="protein sequence ID" value="KLI64607.1"/>
    <property type="molecule type" value="Genomic_DNA"/>
</dbReference>
<feature type="transmembrane region" description="Helical" evidence="5">
    <location>
        <begin position="128"/>
        <end position="146"/>
    </location>
</feature>
<dbReference type="Pfam" id="PF04932">
    <property type="entry name" value="Wzy_C"/>
    <property type="match status" value="1"/>
</dbReference>
<evidence type="ECO:0000256" key="5">
    <source>
        <dbReference type="SAM" id="Phobius"/>
    </source>
</evidence>
<evidence type="ECO:0000256" key="2">
    <source>
        <dbReference type="ARBA" id="ARBA00022692"/>
    </source>
</evidence>
<dbReference type="Proteomes" id="UP000053455">
    <property type="component" value="Unassembled WGS sequence"/>
</dbReference>
<gene>
    <name evidence="8" type="ORF">AAV99_03360</name>
</gene>
<feature type="transmembrane region" description="Helical" evidence="5">
    <location>
        <begin position="105"/>
        <end position="121"/>
    </location>
</feature>
<evidence type="ECO:0000313" key="8">
    <source>
        <dbReference type="EMBL" id="KLI64607.1"/>
    </source>
</evidence>
<evidence type="ECO:0000259" key="6">
    <source>
        <dbReference type="Pfam" id="PF04932"/>
    </source>
</evidence>
<keyword evidence="3 5" id="KW-1133">Transmembrane helix</keyword>
<keyword evidence="2 5" id="KW-0812">Transmembrane</keyword>
<dbReference type="Pfam" id="PF19358">
    <property type="entry name" value="DUF5935"/>
    <property type="match status" value="1"/>
</dbReference>
<dbReference type="AlphaFoldDB" id="A0A0H0XRN2"/>
<evidence type="ECO:0000256" key="3">
    <source>
        <dbReference type="ARBA" id="ARBA00022989"/>
    </source>
</evidence>
<dbReference type="PATRIC" id="fig|874156.12.peg.701"/>
<dbReference type="PANTHER" id="PTHR37422">
    <property type="entry name" value="TEICHURONIC ACID BIOSYNTHESIS PROTEIN TUAE"/>
    <property type="match status" value="1"/>
</dbReference>
<dbReference type="InterPro" id="IPR007016">
    <property type="entry name" value="O-antigen_ligase-rel_domated"/>
</dbReference>
<dbReference type="NCBIfam" id="TIGR03097">
    <property type="entry name" value="PEP_O_lig_1"/>
    <property type="match status" value="1"/>
</dbReference>
<feature type="domain" description="O-antigen ligase-related" evidence="6">
    <location>
        <begin position="208"/>
        <end position="359"/>
    </location>
</feature>
<feature type="transmembrane region" description="Helical" evidence="5">
    <location>
        <begin position="399"/>
        <end position="427"/>
    </location>
</feature>